<evidence type="ECO:0000313" key="3">
    <source>
        <dbReference type="Proteomes" id="UP000198734"/>
    </source>
</evidence>
<accession>A0A1I5VIA3</accession>
<feature type="coiled-coil region" evidence="1">
    <location>
        <begin position="68"/>
        <end position="95"/>
    </location>
</feature>
<protein>
    <recommendedName>
        <fullName evidence="4">Spore coat protein W</fullName>
    </recommendedName>
</protein>
<gene>
    <name evidence="2" type="ORF">SAMN05421670_0833</name>
</gene>
<dbReference type="STRING" id="126156.SAMN05421670_0833"/>
<dbReference type="EMBL" id="FOXU01000001">
    <property type="protein sequence ID" value="SFQ07288.1"/>
    <property type="molecule type" value="Genomic_DNA"/>
</dbReference>
<evidence type="ECO:0000256" key="1">
    <source>
        <dbReference type="SAM" id="Coils"/>
    </source>
</evidence>
<organism evidence="2 3">
    <name type="scientific">Psychrobacillus psychrotolerans</name>
    <dbReference type="NCBI Taxonomy" id="126156"/>
    <lineage>
        <taxon>Bacteria</taxon>
        <taxon>Bacillati</taxon>
        <taxon>Bacillota</taxon>
        <taxon>Bacilli</taxon>
        <taxon>Bacillales</taxon>
        <taxon>Bacillaceae</taxon>
        <taxon>Psychrobacillus</taxon>
    </lineage>
</organism>
<proteinExistence type="predicted"/>
<sequence length="102" mass="11667">MSIGYNQSFKLFNSPKAAYANMQLILNEGVNNLSNLPEKPINISNKVIDLLVDDTLRRNGIDPENIKKKLTDHQKQQLKDLVEDLTKQVNTFTEQPTEKKNL</sequence>
<dbReference type="RefSeq" id="WP_245762614.1">
    <property type="nucleotide sequence ID" value="NZ_FOXU01000001.1"/>
</dbReference>
<keyword evidence="1" id="KW-0175">Coiled coil</keyword>
<name>A0A1I5VIA3_9BACI</name>
<evidence type="ECO:0000313" key="2">
    <source>
        <dbReference type="EMBL" id="SFQ07288.1"/>
    </source>
</evidence>
<reference evidence="3" key="1">
    <citation type="submission" date="2016-10" db="EMBL/GenBank/DDBJ databases">
        <authorList>
            <person name="Varghese N."/>
            <person name="Submissions S."/>
        </authorList>
    </citation>
    <scope>NUCLEOTIDE SEQUENCE [LARGE SCALE GENOMIC DNA]</scope>
    <source>
        <strain evidence="3">DSM 11706</strain>
    </source>
</reference>
<keyword evidence="3" id="KW-1185">Reference proteome</keyword>
<dbReference type="AlphaFoldDB" id="A0A1I5VIA3"/>
<evidence type="ECO:0008006" key="4">
    <source>
        <dbReference type="Google" id="ProtNLM"/>
    </source>
</evidence>
<dbReference type="Proteomes" id="UP000198734">
    <property type="component" value="Unassembled WGS sequence"/>
</dbReference>